<feature type="transmembrane region" description="Helical" evidence="1">
    <location>
        <begin position="34"/>
        <end position="55"/>
    </location>
</feature>
<accession>A0ABQ6SXH3</accession>
<keyword evidence="1" id="KW-1133">Transmembrane helix</keyword>
<dbReference type="EMBL" id="VYKI01000027">
    <property type="protein sequence ID" value="KAA8994941.1"/>
    <property type="molecule type" value="Genomic_DNA"/>
</dbReference>
<name>A0ABQ6SXH3_9GAMM</name>
<comment type="caution">
    <text evidence="2">The sequence shown here is derived from an EMBL/GenBank/DDBJ whole genome shotgun (WGS) entry which is preliminary data.</text>
</comment>
<reference evidence="2 3" key="1">
    <citation type="journal article" date="2020" name="Antonie Van Leeuwenhoek">
        <title>Stenotrophomonas cyclobalanopsidis sp. nov., isolated from the leaf spot disease of Cyclobalanopsis patelliformis.</title>
        <authorList>
            <person name="Bian D.R."/>
            <person name="Xue H."/>
            <person name="Piao C.G."/>
            <person name="Li Y."/>
        </authorList>
    </citation>
    <scope>NUCLEOTIDE SEQUENCE [LARGE SCALE GENOMIC DNA]</scope>
    <source>
        <strain evidence="2 3">TPQG1-4</strain>
    </source>
</reference>
<evidence type="ECO:0000313" key="2">
    <source>
        <dbReference type="EMBL" id="KAA8994941.1"/>
    </source>
</evidence>
<gene>
    <name evidence="2" type="ORF">FJU31_16065</name>
</gene>
<evidence type="ECO:0000313" key="3">
    <source>
        <dbReference type="Proteomes" id="UP000326367"/>
    </source>
</evidence>
<dbReference type="Proteomes" id="UP000326367">
    <property type="component" value="Unassembled WGS sequence"/>
</dbReference>
<sequence length="198" mass="22490">MNRFLKAAGLTAVYVVVLLAVYVIHMRYFAVDVVFYAAIGDAFIALVITGLLLLLPCFRVLSGLEKSLLCIIWLLGGYSFAISVPTVIDRSLSFYILEKLEQRGGGIRQSAFQDVFTKEYMVEHRLVDVRLTEQESSGTVEIVNGCVRLTEKGERIAALSRFYRKNLLPKRRLLLGVYSDDLTDPFRHSLQNVDYRCR</sequence>
<evidence type="ECO:0000256" key="1">
    <source>
        <dbReference type="SAM" id="Phobius"/>
    </source>
</evidence>
<feature type="transmembrane region" description="Helical" evidence="1">
    <location>
        <begin position="7"/>
        <end position="28"/>
    </location>
</feature>
<keyword evidence="1" id="KW-0812">Transmembrane</keyword>
<keyword evidence="3" id="KW-1185">Reference proteome</keyword>
<organism evidence="2 3">
    <name type="scientific">Stenotrophomonas cyclobalanopsidis</name>
    <dbReference type="NCBI Taxonomy" id="2771362"/>
    <lineage>
        <taxon>Bacteria</taxon>
        <taxon>Pseudomonadati</taxon>
        <taxon>Pseudomonadota</taxon>
        <taxon>Gammaproteobacteria</taxon>
        <taxon>Lysobacterales</taxon>
        <taxon>Lysobacteraceae</taxon>
        <taxon>Stenotrophomonas</taxon>
    </lineage>
</organism>
<dbReference type="RefSeq" id="WP_150455627.1">
    <property type="nucleotide sequence ID" value="NZ_VYKI01000027.1"/>
</dbReference>
<protein>
    <submittedName>
        <fullName evidence="2">Uncharacterized protein</fullName>
    </submittedName>
</protein>
<feature type="transmembrane region" description="Helical" evidence="1">
    <location>
        <begin position="67"/>
        <end position="88"/>
    </location>
</feature>
<proteinExistence type="predicted"/>
<keyword evidence="1" id="KW-0472">Membrane</keyword>